<reference evidence="1" key="1">
    <citation type="journal article" date="2022" name="Plant J.">
        <title>Strategies of tolerance reflected in two North American maple genomes.</title>
        <authorList>
            <person name="McEvoy S.L."/>
            <person name="Sezen U.U."/>
            <person name="Trouern-Trend A."/>
            <person name="McMahon S.M."/>
            <person name="Schaberg P.G."/>
            <person name="Yang J."/>
            <person name="Wegrzyn J.L."/>
            <person name="Swenson N.G."/>
        </authorList>
    </citation>
    <scope>NUCLEOTIDE SEQUENCE</scope>
    <source>
        <strain evidence="1">NS2018</strain>
    </source>
</reference>
<dbReference type="Proteomes" id="UP001168877">
    <property type="component" value="Unassembled WGS sequence"/>
</dbReference>
<protein>
    <submittedName>
        <fullName evidence="1">Uncharacterized protein</fullName>
    </submittedName>
</protein>
<reference evidence="1" key="2">
    <citation type="submission" date="2023-06" db="EMBL/GenBank/DDBJ databases">
        <authorList>
            <person name="Swenson N.G."/>
            <person name="Wegrzyn J.L."/>
            <person name="Mcevoy S.L."/>
        </authorList>
    </citation>
    <scope>NUCLEOTIDE SEQUENCE</scope>
    <source>
        <strain evidence="1">NS2018</strain>
        <tissue evidence="1">Leaf</tissue>
    </source>
</reference>
<sequence>MVFPCGSTAWSGGGGSDIGVANYHDGYSWLTRTNLQESFQQKSSDRSTDKVREVLKLDQEMRDLSVQSYWFEGVLEVKEVRVGVPQVQAM</sequence>
<organism evidence="1 2">
    <name type="scientific">Acer saccharum</name>
    <name type="common">Sugar maple</name>
    <dbReference type="NCBI Taxonomy" id="4024"/>
    <lineage>
        <taxon>Eukaryota</taxon>
        <taxon>Viridiplantae</taxon>
        <taxon>Streptophyta</taxon>
        <taxon>Embryophyta</taxon>
        <taxon>Tracheophyta</taxon>
        <taxon>Spermatophyta</taxon>
        <taxon>Magnoliopsida</taxon>
        <taxon>eudicotyledons</taxon>
        <taxon>Gunneridae</taxon>
        <taxon>Pentapetalae</taxon>
        <taxon>rosids</taxon>
        <taxon>malvids</taxon>
        <taxon>Sapindales</taxon>
        <taxon>Sapindaceae</taxon>
        <taxon>Hippocastanoideae</taxon>
        <taxon>Acereae</taxon>
        <taxon>Acer</taxon>
    </lineage>
</organism>
<evidence type="ECO:0000313" key="1">
    <source>
        <dbReference type="EMBL" id="KAK0579953.1"/>
    </source>
</evidence>
<accession>A0AA39RSB2</accession>
<evidence type="ECO:0000313" key="2">
    <source>
        <dbReference type="Proteomes" id="UP001168877"/>
    </source>
</evidence>
<keyword evidence="2" id="KW-1185">Reference proteome</keyword>
<dbReference type="EMBL" id="JAUESC010000385">
    <property type="protein sequence ID" value="KAK0579953.1"/>
    <property type="molecule type" value="Genomic_DNA"/>
</dbReference>
<name>A0AA39RSB2_ACESA</name>
<dbReference type="AlphaFoldDB" id="A0AA39RSB2"/>
<proteinExistence type="predicted"/>
<gene>
    <name evidence="1" type="ORF">LWI29_033905</name>
</gene>
<comment type="caution">
    <text evidence="1">The sequence shown here is derived from an EMBL/GenBank/DDBJ whole genome shotgun (WGS) entry which is preliminary data.</text>
</comment>